<evidence type="ECO:0000259" key="2">
    <source>
        <dbReference type="Pfam" id="PF00850"/>
    </source>
</evidence>
<comment type="similarity">
    <text evidence="1">Belongs to the histone deacetylase family.</text>
</comment>
<gene>
    <name evidence="3" type="ORF">IPV69_17910</name>
</gene>
<accession>A0A7M2WS67</accession>
<dbReference type="PRINTS" id="PR01270">
    <property type="entry name" value="HDASUPER"/>
</dbReference>
<dbReference type="CDD" id="cd09992">
    <property type="entry name" value="HDAC_classII"/>
    <property type="match status" value="1"/>
</dbReference>
<protein>
    <submittedName>
        <fullName evidence="3">Histone deacetylase</fullName>
    </submittedName>
</protein>
<evidence type="ECO:0000313" key="3">
    <source>
        <dbReference type="EMBL" id="QOV88124.1"/>
    </source>
</evidence>
<evidence type="ECO:0000256" key="1">
    <source>
        <dbReference type="ARBA" id="ARBA00005947"/>
    </source>
</evidence>
<keyword evidence="4" id="KW-1185">Reference proteome</keyword>
<name>A0A7M2WS67_9BACT</name>
<dbReference type="SUPFAM" id="SSF52768">
    <property type="entry name" value="Arginase/deacetylase"/>
    <property type="match status" value="1"/>
</dbReference>
<dbReference type="InterPro" id="IPR023801">
    <property type="entry name" value="His_deacetylse_dom"/>
</dbReference>
<dbReference type="InterPro" id="IPR037138">
    <property type="entry name" value="His_deacetylse_dom_sf"/>
</dbReference>
<dbReference type="GO" id="GO:0040029">
    <property type="term" value="P:epigenetic regulation of gene expression"/>
    <property type="evidence" value="ECO:0007669"/>
    <property type="project" value="TreeGrafter"/>
</dbReference>
<dbReference type="InterPro" id="IPR000286">
    <property type="entry name" value="HDACs"/>
</dbReference>
<proteinExistence type="inferred from homology"/>
<dbReference type="GO" id="GO:0004407">
    <property type="term" value="F:histone deacetylase activity"/>
    <property type="evidence" value="ECO:0007669"/>
    <property type="project" value="TreeGrafter"/>
</dbReference>
<dbReference type="Pfam" id="PF00850">
    <property type="entry name" value="Hist_deacetyl"/>
    <property type="match status" value="1"/>
</dbReference>
<dbReference type="Proteomes" id="UP000593765">
    <property type="component" value="Chromosome"/>
</dbReference>
<dbReference type="InterPro" id="IPR023696">
    <property type="entry name" value="Ureohydrolase_dom_sf"/>
</dbReference>
<sequence length="336" mass="36627">MPSIGFLSDARFINHKTAPAHPERPDRIRAIHRAIREAGLVDSADPFPDFKGTFGLTPDTVPAGFKLLELPPPEAIDEKWLLTVHGAHHVEQVHAVSEQGGDLDPDTPVSPGSFETALLAVGGLLQCCDAVMAGQVNRAFAAIRPPGHHAEPDKAMGFCQFSNVAIACRYLQQQHRIRKVAVVDFDVHHGNGTQACFYHDPSVLFISLHQDPSTCYPGTGYETETGEGAGKGFTINLPYPPGTDDAQFMEYLDRKVVPALDKFEPEVLVISAGFDAHRDDPLAQTQLTDEAYEVMTRKLVAVADRHCRGRVVSALEGGYNLEALGRSVVRHLVGLR</sequence>
<dbReference type="PANTHER" id="PTHR10625:SF10">
    <property type="entry name" value="HISTONE DEACETYLASE HDAC1"/>
    <property type="match status" value="1"/>
</dbReference>
<dbReference type="RefSeq" id="WP_206291094.1">
    <property type="nucleotide sequence ID" value="NZ_CP063458.1"/>
</dbReference>
<reference evidence="3 4" key="1">
    <citation type="submission" date="2020-10" db="EMBL/GenBank/DDBJ databases">
        <title>Wide distribution of Phycisphaera-like planctomycetes from WD2101 soil group in peatlands and genome analysis of the first cultivated representative.</title>
        <authorList>
            <person name="Dedysh S.N."/>
            <person name="Beletsky A.V."/>
            <person name="Ivanova A."/>
            <person name="Kulichevskaya I.S."/>
            <person name="Suzina N.E."/>
            <person name="Philippov D.A."/>
            <person name="Rakitin A.L."/>
            <person name="Mardanov A.V."/>
            <person name="Ravin N.V."/>
        </authorList>
    </citation>
    <scope>NUCLEOTIDE SEQUENCE [LARGE SCALE GENOMIC DNA]</scope>
    <source>
        <strain evidence="3 4">M1803</strain>
    </source>
</reference>
<dbReference type="AlphaFoldDB" id="A0A7M2WS67"/>
<dbReference type="Gene3D" id="3.40.800.20">
    <property type="entry name" value="Histone deacetylase domain"/>
    <property type="match status" value="1"/>
</dbReference>
<dbReference type="PANTHER" id="PTHR10625">
    <property type="entry name" value="HISTONE DEACETYLASE HDAC1-RELATED"/>
    <property type="match status" value="1"/>
</dbReference>
<feature type="domain" description="Histone deacetylase" evidence="2">
    <location>
        <begin position="21"/>
        <end position="332"/>
    </location>
</feature>
<evidence type="ECO:0000313" key="4">
    <source>
        <dbReference type="Proteomes" id="UP000593765"/>
    </source>
</evidence>
<organism evidence="3 4">
    <name type="scientific">Humisphaera borealis</name>
    <dbReference type="NCBI Taxonomy" id="2807512"/>
    <lineage>
        <taxon>Bacteria</taxon>
        <taxon>Pseudomonadati</taxon>
        <taxon>Planctomycetota</taxon>
        <taxon>Phycisphaerae</taxon>
        <taxon>Tepidisphaerales</taxon>
        <taxon>Tepidisphaeraceae</taxon>
        <taxon>Humisphaera</taxon>
    </lineage>
</organism>
<dbReference type="KEGG" id="hbs:IPV69_17910"/>
<dbReference type="EMBL" id="CP063458">
    <property type="protein sequence ID" value="QOV88124.1"/>
    <property type="molecule type" value="Genomic_DNA"/>
</dbReference>